<protein>
    <recommendedName>
        <fullName evidence="2">Bacterial HORMA domain-containing protein</fullName>
    </recommendedName>
</protein>
<feature type="domain" description="Bacterial HORMA" evidence="2">
    <location>
        <begin position="3"/>
        <end position="163"/>
    </location>
</feature>
<gene>
    <name evidence="3" type="ordered locus">XC_2432</name>
</gene>
<dbReference type="Pfam" id="PF18138">
    <property type="entry name" value="bacHORMA_1"/>
    <property type="match status" value="1"/>
</dbReference>
<dbReference type="EMBL" id="CP000050">
    <property type="protein sequence ID" value="AAY49482.1"/>
    <property type="molecule type" value="Genomic_DNA"/>
</dbReference>
<dbReference type="Proteomes" id="UP000000420">
    <property type="component" value="Chromosome"/>
</dbReference>
<evidence type="ECO:0000259" key="2">
    <source>
        <dbReference type="Pfam" id="PF18138"/>
    </source>
</evidence>
<accession>A0A0H2X828</accession>
<evidence type="ECO:0000313" key="3">
    <source>
        <dbReference type="EMBL" id="AAY49482.1"/>
    </source>
</evidence>
<sequence length="165" mass="18337">MSTATATSTQSYSVADVELVMRRVTADLIMIASSTGAVTEKHAQDWAHDIEILAKKGYLKAVDLTLLSDGIEQRATRFDVNVQSGDLTMSRPGGVLWPKVPNAHLQIVLFYTSTYDQSARQAMRDKLNISWSPTDADTTQSQLSSHTNRDYASNSFGMQRKDYTR</sequence>
<feature type="compositionally biased region" description="Polar residues" evidence="1">
    <location>
        <begin position="131"/>
        <end position="157"/>
    </location>
</feature>
<feature type="region of interest" description="Disordered" evidence="1">
    <location>
        <begin position="131"/>
        <end position="165"/>
    </location>
</feature>
<proteinExistence type="predicted"/>
<dbReference type="RefSeq" id="WP_011269856.1">
    <property type="nucleotide sequence ID" value="NC_007086.1"/>
</dbReference>
<dbReference type="HOGENOM" id="CLU_134302_0_0_6"/>
<dbReference type="KEGG" id="xcb:XC_2432"/>
<evidence type="ECO:0000256" key="1">
    <source>
        <dbReference type="SAM" id="MobiDB-lite"/>
    </source>
</evidence>
<reference evidence="3 4" key="1">
    <citation type="journal article" date="2005" name="Genome Res.">
        <title>Comparative and functional genomic analyses of the pathogenicity of phytopathogen Xanthomonas campestris pv. campestris.</title>
        <authorList>
            <person name="Qian W."/>
            <person name="Jia Y."/>
            <person name="Ren S.X."/>
            <person name="He Y.Q."/>
            <person name="Feng J.X."/>
            <person name="Lu L.F."/>
            <person name="Sun Q."/>
            <person name="Ying G."/>
            <person name="Tang D.J."/>
            <person name="Tang H."/>
            <person name="Wu W."/>
            <person name="Hao P."/>
            <person name="Wang L."/>
            <person name="Jiang B.L."/>
            <person name="Zeng S."/>
            <person name="Gu W.Y."/>
            <person name="Lu G."/>
            <person name="Rong L."/>
            <person name="Tian Y."/>
            <person name="Yao Z."/>
            <person name="Fu G."/>
            <person name="Chen B."/>
            <person name="Fang R."/>
            <person name="Qiang B."/>
            <person name="Chen Z."/>
            <person name="Zhao G.P."/>
            <person name="Tang J.L."/>
            <person name="He C."/>
        </authorList>
    </citation>
    <scope>NUCLEOTIDE SEQUENCE [LARGE SCALE GENOMIC DNA]</scope>
    <source>
        <strain evidence="3 4">8004</strain>
    </source>
</reference>
<dbReference type="InterPro" id="IPR041162">
    <property type="entry name" value="Bact_HORMA_1"/>
</dbReference>
<evidence type="ECO:0000313" key="4">
    <source>
        <dbReference type="Proteomes" id="UP000000420"/>
    </source>
</evidence>
<organism evidence="3 4">
    <name type="scientific">Xanthomonas campestris pv. campestris (strain 8004)</name>
    <dbReference type="NCBI Taxonomy" id="314565"/>
    <lineage>
        <taxon>Bacteria</taxon>
        <taxon>Pseudomonadati</taxon>
        <taxon>Pseudomonadota</taxon>
        <taxon>Gammaproteobacteria</taxon>
        <taxon>Lysobacterales</taxon>
        <taxon>Lysobacteraceae</taxon>
        <taxon>Xanthomonas</taxon>
    </lineage>
</organism>
<name>A0A0H2X828_XANC8</name>
<dbReference type="AlphaFoldDB" id="A0A0H2X828"/>